<evidence type="ECO:0000313" key="3">
    <source>
        <dbReference type="Proteomes" id="UP000622245"/>
    </source>
</evidence>
<comment type="caution">
    <text evidence="2">The sequence shown here is derived from an EMBL/GenBank/DDBJ whole genome shotgun (WGS) entry which is preliminary data.</text>
</comment>
<keyword evidence="3" id="KW-1185">Reference proteome</keyword>
<gene>
    <name evidence="2" type="ORF">JM949_16180</name>
</gene>
<protein>
    <submittedName>
        <fullName evidence="2">Uncharacterized protein</fullName>
    </submittedName>
</protein>
<dbReference type="Proteomes" id="UP000622245">
    <property type="component" value="Unassembled WGS sequence"/>
</dbReference>
<evidence type="ECO:0000256" key="1">
    <source>
        <dbReference type="SAM" id="MobiDB-lite"/>
    </source>
</evidence>
<reference evidence="2 3" key="1">
    <citation type="submission" date="2021-01" db="EMBL/GenBank/DDBJ databases">
        <title>Draft genome sequence of Micromonospora sp. strain STR1s_6.</title>
        <authorList>
            <person name="Karlyshev A."/>
            <person name="Jawad R."/>
        </authorList>
    </citation>
    <scope>NUCLEOTIDE SEQUENCE [LARGE SCALE GENOMIC DNA]</scope>
    <source>
        <strain evidence="2 3">STR1S-6</strain>
    </source>
</reference>
<organism evidence="2 3">
    <name type="scientific">Micromonospora tarensis</name>
    <dbReference type="NCBI Taxonomy" id="2806100"/>
    <lineage>
        <taxon>Bacteria</taxon>
        <taxon>Bacillati</taxon>
        <taxon>Actinomycetota</taxon>
        <taxon>Actinomycetes</taxon>
        <taxon>Micromonosporales</taxon>
        <taxon>Micromonosporaceae</taxon>
        <taxon>Micromonospora</taxon>
    </lineage>
</organism>
<accession>A0ABS1YI52</accession>
<feature type="compositionally biased region" description="Low complexity" evidence="1">
    <location>
        <begin position="197"/>
        <end position="207"/>
    </location>
</feature>
<feature type="compositionally biased region" description="Low complexity" evidence="1">
    <location>
        <begin position="244"/>
        <end position="266"/>
    </location>
</feature>
<proteinExistence type="predicted"/>
<evidence type="ECO:0000313" key="2">
    <source>
        <dbReference type="EMBL" id="MBM0276841.1"/>
    </source>
</evidence>
<sequence>MVDLSASVLGLPVITADAVIGTATAPAGGGTDSDTALAITIPGALGVTASGTVVEVSATRGDTASSANAEIADLALGVLGTSVIDADVITAAVACPQVGAQTADTTFVGLELFGEPVELLPNTPGVTASAAVTVAGLTGASLNVTLTNVETTTADGATAIAVQATIRLTGTIVGGPLLDIPVGSVILAEARCERPLQASPTPTATPTQPTPSPTAAHGRPDPVTRHSPRRPPRPAQPCLSPVTAPAACGGSSAPASSWSSPVQRHG</sequence>
<name>A0ABS1YI52_9ACTN</name>
<feature type="region of interest" description="Disordered" evidence="1">
    <location>
        <begin position="196"/>
        <end position="266"/>
    </location>
</feature>
<dbReference type="EMBL" id="JAEVHL010000072">
    <property type="protein sequence ID" value="MBM0276841.1"/>
    <property type="molecule type" value="Genomic_DNA"/>
</dbReference>
<dbReference type="RefSeq" id="WP_203149290.1">
    <property type="nucleotide sequence ID" value="NZ_JAEVHL010000072.1"/>
</dbReference>